<comment type="caution">
    <text evidence="3">The sequence shown here is derived from an EMBL/GenBank/DDBJ whole genome shotgun (WGS) entry which is preliminary data.</text>
</comment>
<proteinExistence type="predicted"/>
<feature type="domain" description="AbiJ-NTD3" evidence="2">
    <location>
        <begin position="116"/>
        <end position="281"/>
    </location>
</feature>
<dbReference type="InterPro" id="IPR026001">
    <property type="entry name" value="Abi-like_C"/>
</dbReference>
<evidence type="ECO:0000259" key="2">
    <source>
        <dbReference type="Pfam" id="PF18860"/>
    </source>
</evidence>
<dbReference type="Proteomes" id="UP000705379">
    <property type="component" value="Unassembled WGS sequence"/>
</dbReference>
<reference evidence="3" key="2">
    <citation type="journal article" date="2021" name="Microorganisms">
        <title>Bacterial Dimethylsulfoniopropionate Biosynthesis in the East China Sea.</title>
        <authorList>
            <person name="Liu J."/>
            <person name="Zhang Y."/>
            <person name="Liu J."/>
            <person name="Zhong H."/>
            <person name="Williams B.T."/>
            <person name="Zheng Y."/>
            <person name="Curson A.R.J."/>
            <person name="Sun C."/>
            <person name="Sun H."/>
            <person name="Song D."/>
            <person name="Wagner Mackenzie B."/>
            <person name="Bermejo Martinez A."/>
            <person name="Todd J.D."/>
            <person name="Zhang X.H."/>
        </authorList>
    </citation>
    <scope>NUCLEOTIDE SEQUENCE</scope>
    <source>
        <strain evidence="3">AESS21</strain>
    </source>
</reference>
<evidence type="ECO:0000259" key="1">
    <source>
        <dbReference type="Pfam" id="PF14355"/>
    </source>
</evidence>
<dbReference type="Pfam" id="PF14355">
    <property type="entry name" value="Abi_C"/>
    <property type="match status" value="1"/>
</dbReference>
<reference evidence="3" key="1">
    <citation type="submission" date="2018-08" db="EMBL/GenBank/DDBJ databases">
        <authorList>
            <person name="Jin W."/>
            <person name="Wang H."/>
            <person name="Yang Y."/>
            <person name="Li M."/>
            <person name="Liu J."/>
        </authorList>
    </citation>
    <scope>NUCLEOTIDE SEQUENCE</scope>
    <source>
        <strain evidence="3">AESS21</strain>
    </source>
</reference>
<evidence type="ECO:0008006" key="5">
    <source>
        <dbReference type="Google" id="ProtNLM"/>
    </source>
</evidence>
<evidence type="ECO:0000313" key="3">
    <source>
        <dbReference type="EMBL" id="MBS8261540.1"/>
    </source>
</evidence>
<dbReference type="EMBL" id="QTKU01000003">
    <property type="protein sequence ID" value="MBS8261540.1"/>
    <property type="molecule type" value="Genomic_DNA"/>
</dbReference>
<dbReference type="Pfam" id="PF18860">
    <property type="entry name" value="AbiJ_NTD3"/>
    <property type="match status" value="1"/>
</dbReference>
<accession>A0A944CE85</accession>
<protein>
    <recommendedName>
        <fullName evidence="5">Abortive infection protein-like C-terminal domain-containing protein</fullName>
    </recommendedName>
</protein>
<dbReference type="InterPro" id="IPR041427">
    <property type="entry name" value="AbiJ-NTD3"/>
</dbReference>
<evidence type="ECO:0000313" key="4">
    <source>
        <dbReference type="Proteomes" id="UP000705379"/>
    </source>
</evidence>
<feature type="domain" description="Abortive infection protein-like C-terminal" evidence="1">
    <location>
        <begin position="326"/>
        <end position="407"/>
    </location>
</feature>
<name>A0A944CE85_9HYPH</name>
<organism evidence="3 4">
    <name type="scientific">Roseibium polysiphoniae</name>
    <dbReference type="NCBI Taxonomy" id="2571221"/>
    <lineage>
        <taxon>Bacteria</taxon>
        <taxon>Pseudomonadati</taxon>
        <taxon>Pseudomonadota</taxon>
        <taxon>Alphaproteobacteria</taxon>
        <taxon>Hyphomicrobiales</taxon>
        <taxon>Stappiaceae</taxon>
        <taxon>Roseibium</taxon>
    </lineage>
</organism>
<sequence length="421" mass="47554">MRYLSIRREIEGALPTVAELLRQKDEKDALLVIMQAEIELAETEPDSLDYGTDLWTVYLRVPVSVFVSIESHCVRIADTITKNIYLVVRKKNDFSVRTEIAPILAAPPGRRVPDGKISKRTRAAVLDEMRARKTVWFGALSEVSFLSRIFDLPAMPSLDSRFDNAESDIWQHCVNNDDWPLDWIYSDRRFDLHVVDQDVFLKFICEVIHPIVRKDDVEQDVLARAFNGHLRNDGWELVEDTIINGRPDYVAQRKIHALGGSLQRIKAVAATLNSDALYEDLQRLERIGDSEPGEAIALAKEIVESCCKLILDDRNVEYLDKAEIPDLLKLLRENIKIMPNGIPENARGAKEIKGILTSLGNIAHMLAPLRNAYGKGHGRGRDFKGLQPRHARLAIGSASTFVDFVLDRHLSQLGSSTNRTD</sequence>
<gene>
    <name evidence="3" type="ORF">DYI23_15045</name>
</gene>
<dbReference type="AlphaFoldDB" id="A0A944CE85"/>